<organism evidence="1 2">
    <name type="scientific">Nakamurella antarctica</name>
    <dbReference type="NCBI Taxonomy" id="1902245"/>
    <lineage>
        <taxon>Bacteria</taxon>
        <taxon>Bacillati</taxon>
        <taxon>Actinomycetota</taxon>
        <taxon>Actinomycetes</taxon>
        <taxon>Nakamurellales</taxon>
        <taxon>Nakamurellaceae</taxon>
        <taxon>Nakamurella</taxon>
    </lineage>
</organism>
<accession>A0A3G8ZKB6</accession>
<evidence type="ECO:0000313" key="1">
    <source>
        <dbReference type="EMBL" id="AZI57227.1"/>
    </source>
</evidence>
<reference evidence="1 2" key="1">
    <citation type="submission" date="2018-11" db="EMBL/GenBank/DDBJ databases">
        <authorList>
            <person name="Da X."/>
        </authorList>
    </citation>
    <scope>NUCLEOTIDE SEQUENCE [LARGE SCALE GENOMIC DNA]</scope>
    <source>
        <strain evidence="1 2">S14-144</strain>
    </source>
</reference>
<keyword evidence="2" id="KW-1185">Reference proteome</keyword>
<dbReference type="AlphaFoldDB" id="A0A3G8ZKB6"/>
<protein>
    <submittedName>
        <fullName evidence="1">Uncharacterized protein</fullName>
    </submittedName>
</protein>
<dbReference type="OrthoDB" id="3381205at2"/>
<proteinExistence type="predicted"/>
<dbReference type="RefSeq" id="WP_124797912.1">
    <property type="nucleotide sequence ID" value="NZ_CP034170.1"/>
</dbReference>
<dbReference type="Proteomes" id="UP000268084">
    <property type="component" value="Chromosome"/>
</dbReference>
<reference evidence="1 2" key="2">
    <citation type="submission" date="2018-12" db="EMBL/GenBank/DDBJ databases">
        <title>Nakamurella antarcticus sp. nov., isolated from Antarctica South Shetland Islands soil.</title>
        <authorList>
            <person name="Peng F."/>
        </authorList>
    </citation>
    <scope>NUCLEOTIDE SEQUENCE [LARGE SCALE GENOMIC DNA]</scope>
    <source>
        <strain evidence="1 2">S14-144</strain>
    </source>
</reference>
<sequence>MHRRMGALIVIACALAVLTGSRLLYPGLPGQGVRAALPEPPPVGSCLEMPARSVIACDQPHDVEVTAAWRADGIGPDPSASDPCSLPAVALLHTSAQLNRFGLFRATHDSWNPVGRDLIWSQTSGPVASAPTKWDWHVCVAGPYAAAPYSGKLQDILERDLTPSAFGDCYSSDGLQRISCTEPHQREYLSRFYGFVPSDSTADGAEGFPVYVPEDGMKERCTAISKELMATADPTFAGRLDLKMSYSRNSATWQGATGTLLGFDINAECYVQAPASTVLTASLVGISAGPLPLQ</sequence>
<dbReference type="KEGG" id="nak:EH165_02690"/>
<dbReference type="EMBL" id="CP034170">
    <property type="protein sequence ID" value="AZI57227.1"/>
    <property type="molecule type" value="Genomic_DNA"/>
</dbReference>
<gene>
    <name evidence="1" type="ORF">EH165_02690</name>
</gene>
<name>A0A3G8ZKB6_9ACTN</name>
<evidence type="ECO:0000313" key="2">
    <source>
        <dbReference type="Proteomes" id="UP000268084"/>
    </source>
</evidence>